<evidence type="ECO:0000256" key="1">
    <source>
        <dbReference type="SAM" id="MobiDB-lite"/>
    </source>
</evidence>
<comment type="caution">
    <text evidence="2">The sequence shown here is derived from an EMBL/GenBank/DDBJ whole genome shotgun (WGS) entry which is preliminary data.</text>
</comment>
<feature type="compositionally biased region" description="Gly residues" evidence="1">
    <location>
        <begin position="50"/>
        <end position="66"/>
    </location>
</feature>
<dbReference type="Proteomes" id="UP000236290">
    <property type="component" value="Unassembled WGS sequence"/>
</dbReference>
<evidence type="ECO:0000313" key="2">
    <source>
        <dbReference type="EMBL" id="PNP47090.1"/>
    </source>
</evidence>
<feature type="compositionally biased region" description="Low complexity" evidence="1">
    <location>
        <begin position="1"/>
        <end position="13"/>
    </location>
</feature>
<dbReference type="OrthoDB" id="4898128at2759"/>
<feature type="region of interest" description="Disordered" evidence="1">
    <location>
        <begin position="1"/>
        <end position="88"/>
    </location>
</feature>
<evidence type="ECO:0000313" key="3">
    <source>
        <dbReference type="Proteomes" id="UP000236290"/>
    </source>
</evidence>
<feature type="compositionally biased region" description="Polar residues" evidence="1">
    <location>
        <begin position="39"/>
        <end position="49"/>
    </location>
</feature>
<dbReference type="EMBL" id="MTYI01000264">
    <property type="protein sequence ID" value="PNP47090.1"/>
    <property type="molecule type" value="Genomic_DNA"/>
</dbReference>
<feature type="compositionally biased region" description="Polar residues" evidence="1">
    <location>
        <begin position="71"/>
        <end position="88"/>
    </location>
</feature>
<protein>
    <submittedName>
        <fullName evidence="2">Uncharacterized protein</fullName>
    </submittedName>
</protein>
<gene>
    <name evidence="2" type="ORF">THARTR1_10595</name>
</gene>
<proteinExistence type="predicted"/>
<name>A0A2K0TNJ1_TRIHA</name>
<organism evidence="2 3">
    <name type="scientific">Trichoderma harzianum</name>
    <name type="common">Hypocrea lixii</name>
    <dbReference type="NCBI Taxonomy" id="5544"/>
    <lineage>
        <taxon>Eukaryota</taxon>
        <taxon>Fungi</taxon>
        <taxon>Dikarya</taxon>
        <taxon>Ascomycota</taxon>
        <taxon>Pezizomycotina</taxon>
        <taxon>Sordariomycetes</taxon>
        <taxon>Hypocreomycetidae</taxon>
        <taxon>Hypocreales</taxon>
        <taxon>Hypocreaceae</taxon>
        <taxon>Trichoderma</taxon>
    </lineage>
</organism>
<accession>A0A2K0TNJ1</accession>
<sequence>MKKAAPAANAARDAGSHGDHMLQGGHAIMKDDSEDFDTSKMSDNMSKQSGLGGSKPGNLQGSGGTGDSMRQRNTQSHVGQTSVGVPLC</sequence>
<dbReference type="AlphaFoldDB" id="A0A2K0TNJ1"/>
<reference evidence="2 3" key="1">
    <citation type="submission" date="2017-02" db="EMBL/GenBank/DDBJ databases">
        <title>Genomes of Trichoderma spp. with biocontrol activity.</title>
        <authorList>
            <person name="Gardiner D."/>
            <person name="Kazan K."/>
            <person name="Vos C."/>
            <person name="Harvey P."/>
        </authorList>
    </citation>
    <scope>NUCLEOTIDE SEQUENCE [LARGE SCALE GENOMIC DNA]</scope>
    <source>
        <strain evidence="2 3">Tr1</strain>
    </source>
</reference>